<evidence type="ECO:0000256" key="2">
    <source>
        <dbReference type="ARBA" id="ARBA00023015"/>
    </source>
</evidence>
<dbReference type="OrthoDB" id="9783139at2"/>
<dbReference type="GO" id="GO:0003677">
    <property type="term" value="F:DNA binding"/>
    <property type="evidence" value="ECO:0007669"/>
    <property type="project" value="InterPro"/>
</dbReference>
<dbReference type="NCBIfam" id="TIGR00331">
    <property type="entry name" value="hrcA"/>
    <property type="match status" value="1"/>
</dbReference>
<dbReference type="Pfam" id="PF01628">
    <property type="entry name" value="HrcA"/>
    <property type="match status" value="1"/>
</dbReference>
<dbReference type="PANTHER" id="PTHR34824:SF1">
    <property type="entry name" value="HEAT-INDUCIBLE TRANSCRIPTION REPRESSOR HRCA"/>
    <property type="match status" value="1"/>
</dbReference>
<gene>
    <name evidence="6 9" type="primary">hrcA</name>
    <name evidence="9" type="ORF">SAMEA4475696_01521</name>
</gene>
<dbReference type="RefSeq" id="WP_028327717.1">
    <property type="nucleotide sequence ID" value="NZ_LT906453.1"/>
</dbReference>
<dbReference type="InterPro" id="IPR002571">
    <property type="entry name" value="HrcA"/>
</dbReference>
<dbReference type="Pfam" id="PF08220">
    <property type="entry name" value="HTH_DeoR"/>
    <property type="match status" value="1"/>
</dbReference>
<evidence type="ECO:0000259" key="7">
    <source>
        <dbReference type="Pfam" id="PF01628"/>
    </source>
</evidence>
<dbReference type="InterPro" id="IPR029016">
    <property type="entry name" value="GAF-like_dom_sf"/>
</dbReference>
<dbReference type="SUPFAM" id="SSF46785">
    <property type="entry name" value="Winged helix' DNA-binding domain"/>
    <property type="match status" value="1"/>
</dbReference>
<comment type="similarity">
    <text evidence="6">Belongs to the HrcA family.</text>
</comment>
<dbReference type="FunFam" id="1.10.10.10:FF:000049">
    <property type="entry name" value="Heat-inducible transcription repressor HrcA"/>
    <property type="match status" value="1"/>
</dbReference>
<feature type="domain" description="HTH deoR-type" evidence="8">
    <location>
        <begin position="34"/>
        <end position="57"/>
    </location>
</feature>
<keyword evidence="3 6" id="KW-0346">Stress response</keyword>
<keyword evidence="4 6" id="KW-0804">Transcription</keyword>
<dbReference type="PIRSF" id="PIRSF005485">
    <property type="entry name" value="HrcA"/>
    <property type="match status" value="1"/>
</dbReference>
<dbReference type="AlphaFoldDB" id="A0A239VLD6"/>
<sequence>MNTDRRLTVLSAIIEDYVATSEPVGSKSLLDRHALGVSAATIRNDMAVLEEQGLIAAPHTSAGRIPADAGYRLFVDRLAQTRSLSPAQKNAIAGFLEGAVDLDDVVERTTRLLASLTRQVAAMQYPSLTRSRVQHIELLPLGVERVMLVLILDSGRVEQRRIDLPEDIDHTWNAENLSHLRDRINAASVGCLLPEAAVALRAHFEENIGPEHTLVEALLRVLNEALVEESEERVLLVGTGNLARFGTDFPLSVGPVLEALEEHMVLLRLFGSLAEGAPAGAVGVSIGQENPHEGLASTSVVGTGYGVGTDTLGGLAVIGPTRMDYPGTMAAVRAVANYVSRMLGS</sequence>
<evidence type="ECO:0000256" key="5">
    <source>
        <dbReference type="ARBA" id="ARBA00055319"/>
    </source>
</evidence>
<evidence type="ECO:0000313" key="10">
    <source>
        <dbReference type="Proteomes" id="UP000242637"/>
    </source>
</evidence>
<dbReference type="Gene3D" id="1.10.10.10">
    <property type="entry name" value="Winged helix-like DNA-binding domain superfamily/Winged helix DNA-binding domain"/>
    <property type="match status" value="1"/>
</dbReference>
<dbReference type="Proteomes" id="UP000242637">
    <property type="component" value="Chromosome 1"/>
</dbReference>
<dbReference type="InterPro" id="IPR036388">
    <property type="entry name" value="WH-like_DNA-bd_sf"/>
</dbReference>
<protein>
    <recommendedName>
        <fullName evidence="6">Heat-inducible transcription repressor HrcA</fullName>
    </recommendedName>
</protein>
<dbReference type="InterPro" id="IPR036390">
    <property type="entry name" value="WH_DNA-bd_sf"/>
</dbReference>
<accession>A0A239VLD6</accession>
<feature type="domain" description="Heat-inducible transcription repressor HrcA C-terminal" evidence="7">
    <location>
        <begin position="103"/>
        <end position="329"/>
    </location>
</feature>
<evidence type="ECO:0000256" key="6">
    <source>
        <dbReference type="HAMAP-Rule" id="MF_00081"/>
    </source>
</evidence>
<dbReference type="InterPro" id="IPR023120">
    <property type="entry name" value="WHTH_transcript_rep_HrcA_IDD"/>
</dbReference>
<evidence type="ECO:0000313" key="9">
    <source>
        <dbReference type="EMBL" id="SNV22428.1"/>
    </source>
</evidence>
<dbReference type="GO" id="GO:0045892">
    <property type="term" value="P:negative regulation of DNA-templated transcription"/>
    <property type="evidence" value="ECO:0007669"/>
    <property type="project" value="UniProtKB-UniRule"/>
</dbReference>
<evidence type="ECO:0000256" key="4">
    <source>
        <dbReference type="ARBA" id="ARBA00023163"/>
    </source>
</evidence>
<evidence type="ECO:0000259" key="8">
    <source>
        <dbReference type="Pfam" id="PF08220"/>
    </source>
</evidence>
<comment type="function">
    <text evidence="5 6">Negative regulator of class I heat shock genes (grpE-dnaK-dnaJ and groELS operons). Prevents heat-shock induction of these operons.</text>
</comment>
<dbReference type="PANTHER" id="PTHR34824">
    <property type="entry name" value="HEAT-INDUCIBLE TRANSCRIPTION REPRESSOR HRCA"/>
    <property type="match status" value="1"/>
</dbReference>
<keyword evidence="2 6" id="KW-0805">Transcription regulation</keyword>
<dbReference type="GO" id="GO:0003700">
    <property type="term" value="F:DNA-binding transcription factor activity"/>
    <property type="evidence" value="ECO:0007669"/>
    <property type="project" value="InterPro"/>
</dbReference>
<dbReference type="InterPro" id="IPR001034">
    <property type="entry name" value="DeoR_HTH"/>
</dbReference>
<keyword evidence="1 6" id="KW-0678">Repressor</keyword>
<proteinExistence type="inferred from homology"/>
<organism evidence="9 10">
    <name type="scientific">Dermatophilus congolensis</name>
    <dbReference type="NCBI Taxonomy" id="1863"/>
    <lineage>
        <taxon>Bacteria</taxon>
        <taxon>Bacillati</taxon>
        <taxon>Actinomycetota</taxon>
        <taxon>Actinomycetes</taxon>
        <taxon>Micrococcales</taxon>
        <taxon>Dermatophilaceae</taxon>
        <taxon>Dermatophilus</taxon>
    </lineage>
</organism>
<dbReference type="Gene3D" id="3.30.450.40">
    <property type="match status" value="1"/>
</dbReference>
<name>A0A239VLD6_9MICO</name>
<dbReference type="STRING" id="1121387.GCA_000429885_02187"/>
<dbReference type="SUPFAM" id="SSF55781">
    <property type="entry name" value="GAF domain-like"/>
    <property type="match status" value="1"/>
</dbReference>
<dbReference type="GeneID" id="63459732"/>
<dbReference type="KEGG" id="dco:SAMEA4475696_1521"/>
<dbReference type="HAMAP" id="MF_00081">
    <property type="entry name" value="HrcA"/>
    <property type="match status" value="1"/>
</dbReference>
<dbReference type="EMBL" id="LT906453">
    <property type="protein sequence ID" value="SNV22428.1"/>
    <property type="molecule type" value="Genomic_DNA"/>
</dbReference>
<keyword evidence="10" id="KW-1185">Reference proteome</keyword>
<dbReference type="InterPro" id="IPR021153">
    <property type="entry name" value="HrcA_C"/>
</dbReference>
<evidence type="ECO:0000256" key="3">
    <source>
        <dbReference type="ARBA" id="ARBA00023016"/>
    </source>
</evidence>
<dbReference type="Gene3D" id="3.30.390.60">
    <property type="entry name" value="Heat-inducible transcription repressor hrca homolog, domain 3"/>
    <property type="match status" value="1"/>
</dbReference>
<reference evidence="9 10" key="1">
    <citation type="submission" date="2017-06" db="EMBL/GenBank/DDBJ databases">
        <authorList>
            <consortium name="Pathogen Informatics"/>
        </authorList>
    </citation>
    <scope>NUCLEOTIDE SEQUENCE [LARGE SCALE GENOMIC DNA]</scope>
    <source>
        <strain evidence="9 10">NCTC13039</strain>
    </source>
</reference>
<evidence type="ECO:0000256" key="1">
    <source>
        <dbReference type="ARBA" id="ARBA00022491"/>
    </source>
</evidence>